<dbReference type="eggNOG" id="COG0624">
    <property type="taxonomic scope" value="Bacteria"/>
</dbReference>
<keyword evidence="3" id="KW-0479">Metal-binding</keyword>
<gene>
    <name evidence="4" type="ORF">EP51_26270</name>
</gene>
<proteinExistence type="inferred from homology"/>
<dbReference type="Proteomes" id="UP000028488">
    <property type="component" value="Chromosome"/>
</dbReference>
<feature type="binding site" evidence="3">
    <location>
        <position position="84"/>
    </location>
    <ligand>
        <name>Zn(2+)</name>
        <dbReference type="ChEBI" id="CHEBI:29105"/>
        <label>1</label>
    </ligand>
</feature>
<dbReference type="PANTHER" id="PTHR32494:SF5">
    <property type="entry name" value="ALLANTOATE AMIDOHYDROLASE"/>
    <property type="match status" value="1"/>
</dbReference>
<comment type="cofactor">
    <cofactor evidence="3">
        <name>Zn(2+)</name>
        <dbReference type="ChEBI" id="CHEBI:29105"/>
    </cofactor>
    <text evidence="3">Binds 2 Zn(2+) ions per subunit.</text>
</comment>
<feature type="binding site" evidence="3">
    <location>
        <position position="95"/>
    </location>
    <ligand>
        <name>Zn(2+)</name>
        <dbReference type="ChEBI" id="CHEBI:29105"/>
        <label>2</label>
    </ligand>
</feature>
<feature type="binding site" evidence="3">
    <location>
        <position position="193"/>
    </location>
    <ligand>
        <name>Zn(2+)</name>
        <dbReference type="ChEBI" id="CHEBI:29105"/>
        <label>1</label>
    </ligand>
</feature>
<dbReference type="InterPro" id="IPR002933">
    <property type="entry name" value="Peptidase_M20"/>
</dbReference>
<dbReference type="PIRSF" id="PIRSF001235">
    <property type="entry name" value="Amidase_carbamoylase"/>
    <property type="match status" value="1"/>
</dbReference>
<dbReference type="CDD" id="cd03884">
    <property type="entry name" value="M20_bAS"/>
    <property type="match status" value="1"/>
</dbReference>
<organism evidence="4 5">
    <name type="scientific">Rhodococcus opacus</name>
    <name type="common">Nocardia opaca</name>
    <dbReference type="NCBI Taxonomy" id="37919"/>
    <lineage>
        <taxon>Bacteria</taxon>
        <taxon>Bacillati</taxon>
        <taxon>Actinomycetota</taxon>
        <taxon>Actinomycetes</taxon>
        <taxon>Mycobacteriales</taxon>
        <taxon>Nocardiaceae</taxon>
        <taxon>Rhodococcus</taxon>
    </lineage>
</organism>
<reference evidence="4 5" key="1">
    <citation type="submission" date="2014-07" db="EMBL/GenBank/DDBJ databases">
        <title>Genome Sequence of Rhodococcus opacus Strain R7, a Biodegrader of Mono- and Polycyclic Aromatic Hydrocarbons.</title>
        <authorList>
            <person name="Di Gennaro P."/>
            <person name="Zampolli J."/>
            <person name="Presti I."/>
            <person name="Cappelletti M."/>
            <person name="D'Ursi P."/>
            <person name="Orro A."/>
            <person name="Mezzelani A."/>
            <person name="Milanesi L."/>
        </authorList>
    </citation>
    <scope>NUCLEOTIDE SEQUENCE [LARGE SCALE GENOMIC DNA]</scope>
    <source>
        <strain evidence="4 5">R7</strain>
    </source>
</reference>
<evidence type="ECO:0000313" key="5">
    <source>
        <dbReference type="Proteomes" id="UP000028488"/>
    </source>
</evidence>
<evidence type="ECO:0000256" key="2">
    <source>
        <dbReference type="ARBA" id="ARBA00022801"/>
    </source>
</evidence>
<dbReference type="SUPFAM" id="SSF53187">
    <property type="entry name" value="Zn-dependent exopeptidases"/>
    <property type="match status" value="1"/>
</dbReference>
<dbReference type="GO" id="GO:0046872">
    <property type="term" value="F:metal ion binding"/>
    <property type="evidence" value="ECO:0007669"/>
    <property type="project" value="UniProtKB-KW"/>
</dbReference>
<dbReference type="GO" id="GO:0016813">
    <property type="term" value="F:hydrolase activity, acting on carbon-nitrogen (but not peptide) bonds, in linear amidines"/>
    <property type="evidence" value="ECO:0007669"/>
    <property type="project" value="InterPro"/>
</dbReference>
<dbReference type="RefSeq" id="WP_128640826.1">
    <property type="nucleotide sequence ID" value="NZ_CP008947.1"/>
</dbReference>
<dbReference type="NCBIfam" id="NF006772">
    <property type="entry name" value="PRK09290.2-1"/>
    <property type="match status" value="1"/>
</dbReference>
<feature type="binding site" evidence="3">
    <location>
        <position position="134"/>
    </location>
    <ligand>
        <name>Zn(2+)</name>
        <dbReference type="ChEBI" id="CHEBI:29105"/>
        <label>2</label>
    </ligand>
</feature>
<protein>
    <submittedName>
        <fullName evidence="4">Peptidase M20</fullName>
    </submittedName>
</protein>
<dbReference type="NCBIfam" id="TIGR01879">
    <property type="entry name" value="hydantase"/>
    <property type="match status" value="1"/>
</dbReference>
<dbReference type="Gene3D" id="3.30.70.360">
    <property type="match status" value="1"/>
</dbReference>
<comment type="similarity">
    <text evidence="1">Belongs to the peptidase M20 family.</text>
</comment>
<dbReference type="EMBL" id="CP008947">
    <property type="protein sequence ID" value="AII07954.1"/>
    <property type="molecule type" value="Genomic_DNA"/>
</dbReference>
<evidence type="ECO:0000256" key="1">
    <source>
        <dbReference type="ARBA" id="ARBA00006153"/>
    </source>
</evidence>
<feature type="binding site" evidence="3">
    <location>
        <position position="95"/>
    </location>
    <ligand>
        <name>Zn(2+)</name>
        <dbReference type="ChEBI" id="CHEBI:29105"/>
        <label>1</label>
    </ligand>
</feature>
<keyword evidence="3" id="KW-0862">Zinc</keyword>
<dbReference type="InterPro" id="IPR010158">
    <property type="entry name" value="Amidase_Cbmase"/>
</dbReference>
<dbReference type="Pfam" id="PF01546">
    <property type="entry name" value="Peptidase_M20"/>
    <property type="match status" value="1"/>
</dbReference>
<evidence type="ECO:0000313" key="4">
    <source>
        <dbReference type="EMBL" id="AII07954.1"/>
    </source>
</evidence>
<sequence length="420" mass="44991">MTTASKTDLDRSVVTDFQQLSQFGATPGGGVDRQAATEADGAQRAWLADWLVARGFRVEYDRAGNQFGLLEIHPGAPYVVTGSHLDSQPLGGRYDGAYGVLASAHAAQRVAQQWREGNLAPKYNLAVVNWFNEEGCRFKPSMMGSSVYTGKIDVEQALSTTDRDGVSVAEALSGIGCLGSGTGPQAAAYAEIHIEQGRNLENDGITIGVVDSTWAAQKYELVVHGDQAHTGSATMPDRQDALLGASLLVVAARELAEDFATAPLHTSVSQMTIEPNSPVVIAREVRMHLDLRSPIESVVDLANERLMARFAEIEARAQVRIEKATAHSWGVAGYQPEGVKLSMAAAEDLGLTYRQIMTVAGHDSVNMKDVVPTVMLFVPSVDGISHNEHEFTTDDDVCAGVDLLTEVVARLAVGELDQTS</sequence>
<feature type="binding site" evidence="3">
    <location>
        <position position="386"/>
    </location>
    <ligand>
        <name>Zn(2+)</name>
        <dbReference type="ChEBI" id="CHEBI:29105"/>
        <label>2</label>
    </ligand>
</feature>
<dbReference type="PANTHER" id="PTHR32494">
    <property type="entry name" value="ALLANTOATE DEIMINASE-RELATED"/>
    <property type="match status" value="1"/>
</dbReference>
<name>A0A076EX79_RHOOP</name>
<dbReference type="AlphaFoldDB" id="A0A076EX79"/>
<keyword evidence="2" id="KW-0378">Hydrolase</keyword>
<evidence type="ECO:0000256" key="3">
    <source>
        <dbReference type="PIRSR" id="PIRSR001235-1"/>
    </source>
</evidence>
<dbReference type="SUPFAM" id="SSF55031">
    <property type="entry name" value="Bacterial exopeptidase dimerisation domain"/>
    <property type="match status" value="1"/>
</dbReference>
<accession>A0A076EX79</accession>
<dbReference type="InterPro" id="IPR036264">
    <property type="entry name" value="Bact_exopeptidase_dim_dom"/>
</dbReference>
<dbReference type="Gene3D" id="3.40.630.10">
    <property type="entry name" value="Zn peptidases"/>
    <property type="match status" value="1"/>
</dbReference>